<evidence type="ECO:0000256" key="1">
    <source>
        <dbReference type="SAM" id="MobiDB-lite"/>
    </source>
</evidence>
<dbReference type="AlphaFoldDB" id="A0A7J5YFE8"/>
<reference evidence="2 3" key="1">
    <citation type="submission" date="2020-03" db="EMBL/GenBank/DDBJ databases">
        <title>Dissostichus mawsoni Genome sequencing and assembly.</title>
        <authorList>
            <person name="Park H."/>
        </authorList>
    </citation>
    <scope>NUCLEOTIDE SEQUENCE [LARGE SCALE GENOMIC DNA]</scope>
    <source>
        <strain evidence="2">DM0001</strain>
        <tissue evidence="2">Muscle</tissue>
    </source>
</reference>
<keyword evidence="3" id="KW-1185">Reference proteome</keyword>
<feature type="region of interest" description="Disordered" evidence="1">
    <location>
        <begin position="43"/>
        <end position="79"/>
    </location>
</feature>
<gene>
    <name evidence="2" type="ORF">F7725_020285</name>
</gene>
<comment type="caution">
    <text evidence="2">The sequence shown here is derived from an EMBL/GenBank/DDBJ whole genome shotgun (WGS) entry which is preliminary data.</text>
</comment>
<sequence length="79" mass="8691">MVQAHLSKLCTDFSHYFQDIENKSERLDWVLQAISFIVRIGTPDPLYSQRGGGRRRRRGGGGGEEETIADPGGGQGNVT</sequence>
<accession>A0A7J5YFE8</accession>
<evidence type="ECO:0000313" key="3">
    <source>
        <dbReference type="Proteomes" id="UP000518266"/>
    </source>
</evidence>
<protein>
    <submittedName>
        <fullName evidence="2">Uncharacterized protein</fullName>
    </submittedName>
</protein>
<dbReference type="EMBL" id="JAAKFY010000013">
    <property type="protein sequence ID" value="KAF3847257.1"/>
    <property type="molecule type" value="Genomic_DNA"/>
</dbReference>
<organism evidence="2 3">
    <name type="scientific">Dissostichus mawsoni</name>
    <name type="common">Antarctic cod</name>
    <dbReference type="NCBI Taxonomy" id="36200"/>
    <lineage>
        <taxon>Eukaryota</taxon>
        <taxon>Metazoa</taxon>
        <taxon>Chordata</taxon>
        <taxon>Craniata</taxon>
        <taxon>Vertebrata</taxon>
        <taxon>Euteleostomi</taxon>
        <taxon>Actinopterygii</taxon>
        <taxon>Neopterygii</taxon>
        <taxon>Teleostei</taxon>
        <taxon>Neoteleostei</taxon>
        <taxon>Acanthomorphata</taxon>
        <taxon>Eupercaria</taxon>
        <taxon>Perciformes</taxon>
        <taxon>Notothenioidei</taxon>
        <taxon>Nototheniidae</taxon>
        <taxon>Dissostichus</taxon>
    </lineage>
</organism>
<name>A0A7J5YFE8_DISMA</name>
<dbReference type="Proteomes" id="UP000518266">
    <property type="component" value="Unassembled WGS sequence"/>
</dbReference>
<evidence type="ECO:0000313" key="2">
    <source>
        <dbReference type="EMBL" id="KAF3847257.1"/>
    </source>
</evidence>
<proteinExistence type="predicted"/>